<sequence length="262" mass="28293">MGIWTGCAAASEIPVAPTVVRPTMHDSQKENTMHCDICKEWPTWAVLCDCDEAKCPWKLDLALPIPPLPKSLRDAPVQAVIVPPPRIKSPKPVTPHLQAGITQAIAPVHSYASMVGAHPQPASATVKPVGLPVTFAVEPKLLDLNSLPSAPNHLNGTVAGDFDSIMQAVRRMNWSGQSGPTVWVGTPLKWSDRSCRNLYLAVKQVLHDQPIRVGLQSVLYLYVGKIGNWGKSGFRISGHSKNEAALLAGKNVDTHGVLHVDK</sequence>
<evidence type="ECO:0000313" key="1">
    <source>
        <dbReference type="EMBL" id="WUR11053.1"/>
    </source>
</evidence>
<proteinExistence type="predicted"/>
<reference evidence="1 2" key="1">
    <citation type="journal article" date="2019" name="Int. J. Syst. Evol. Microbiol.">
        <title>The Draft Whole-Genome Sequence of the Antibiotic Producer Empedobacter haloabium ATCC 31962 Provides Indications for Its Taxonomic Reclassification.</title>
        <authorList>
            <person name="Miess H."/>
            <person name="Arlt P."/>
            <person name="Apel A.K."/>
            <person name="Weber T."/>
            <person name="Nieselt K."/>
            <person name="Hanssen F."/>
            <person name="Czemmel S."/>
            <person name="Nahnsen S."/>
            <person name="Gross H."/>
        </authorList>
    </citation>
    <scope>NUCLEOTIDE SEQUENCE [LARGE SCALE GENOMIC DNA]</scope>
    <source>
        <strain evidence="1 2">ATCC 31962</strain>
    </source>
</reference>
<gene>
    <name evidence="1" type="ORF">E7V67_015135</name>
</gene>
<protein>
    <submittedName>
        <fullName evidence="1">Uncharacterized protein</fullName>
    </submittedName>
</protein>
<name>A0ABZ1UFZ0_9BURK</name>
<accession>A0ABZ1UFZ0</accession>
<dbReference type="EMBL" id="CP136508">
    <property type="protein sequence ID" value="WUR11053.1"/>
    <property type="molecule type" value="Genomic_DNA"/>
</dbReference>
<evidence type="ECO:0000313" key="2">
    <source>
        <dbReference type="Proteomes" id="UP000321323"/>
    </source>
</evidence>
<organism evidence="1 2">
    <name type="scientific">[Empedobacter] haloabium</name>
    <dbReference type="NCBI Taxonomy" id="592317"/>
    <lineage>
        <taxon>Bacteria</taxon>
        <taxon>Pseudomonadati</taxon>
        <taxon>Pseudomonadota</taxon>
        <taxon>Betaproteobacteria</taxon>
        <taxon>Burkholderiales</taxon>
        <taxon>Oxalobacteraceae</taxon>
        <taxon>Telluria group</taxon>
        <taxon>Telluria group incertae sedis</taxon>
    </lineage>
</organism>
<keyword evidence="2" id="KW-1185">Reference proteome</keyword>
<dbReference type="Proteomes" id="UP000321323">
    <property type="component" value="Chromosome"/>
</dbReference>